<dbReference type="PANTHER" id="PTHR24261">
    <property type="entry name" value="PLASMINOGEN-RELATED"/>
    <property type="match status" value="1"/>
</dbReference>
<sequence>MAVVFLKSLVICICLGPVTFAEEIDCYNRYNKGIHYAGHISKIPSGLPCLKWNGVNIHPLHNYTEDHNYCRNPLPSQVDSPFCYTTKEFAFEKCIIPVCDCRNSTNDFDYTGNIRITRLGDNCDNSQYCRAPSNNPDSAGGPWCYTDKQNQYWEYCNVPVCESKF</sequence>
<dbReference type="Pfam" id="PF00051">
    <property type="entry name" value="Kringle"/>
    <property type="match status" value="1"/>
</dbReference>
<evidence type="ECO:0000313" key="7">
    <source>
        <dbReference type="Proteomes" id="UP000596742"/>
    </source>
</evidence>
<organism evidence="6 7">
    <name type="scientific">Mytilus galloprovincialis</name>
    <name type="common">Mediterranean mussel</name>
    <dbReference type="NCBI Taxonomy" id="29158"/>
    <lineage>
        <taxon>Eukaryota</taxon>
        <taxon>Metazoa</taxon>
        <taxon>Spiralia</taxon>
        <taxon>Lophotrochozoa</taxon>
        <taxon>Mollusca</taxon>
        <taxon>Bivalvia</taxon>
        <taxon>Autobranchia</taxon>
        <taxon>Pteriomorphia</taxon>
        <taxon>Mytilida</taxon>
        <taxon>Mytiloidea</taxon>
        <taxon>Mytilidae</taxon>
        <taxon>Mytilinae</taxon>
        <taxon>Mytilus</taxon>
    </lineage>
</organism>
<feature type="domain" description="Kringle" evidence="5">
    <location>
        <begin position="30"/>
        <end position="161"/>
    </location>
</feature>
<dbReference type="InterPro" id="IPR013806">
    <property type="entry name" value="Kringle-like"/>
</dbReference>
<keyword evidence="2" id="KW-1015">Disulfide bond</keyword>
<dbReference type="Gene3D" id="2.40.20.10">
    <property type="entry name" value="Plasminogen Kringle 4"/>
    <property type="match status" value="2"/>
</dbReference>
<dbReference type="SUPFAM" id="SSF57440">
    <property type="entry name" value="Kringle-like"/>
    <property type="match status" value="2"/>
</dbReference>
<evidence type="ECO:0000256" key="3">
    <source>
        <dbReference type="PROSITE-ProRule" id="PRU00121"/>
    </source>
</evidence>
<evidence type="ECO:0000256" key="1">
    <source>
        <dbReference type="ARBA" id="ARBA00022572"/>
    </source>
</evidence>
<dbReference type="PANTHER" id="PTHR24261:SF7">
    <property type="entry name" value="KRINGLE DOMAIN-CONTAINING PROTEIN"/>
    <property type="match status" value="1"/>
</dbReference>
<name>A0A8B6DLV4_MYTGA</name>
<dbReference type="PROSITE" id="PS50070">
    <property type="entry name" value="KRINGLE_2"/>
    <property type="match status" value="1"/>
</dbReference>
<dbReference type="EMBL" id="UYJE01003664">
    <property type="protein sequence ID" value="VDI21200.1"/>
    <property type="molecule type" value="Genomic_DNA"/>
</dbReference>
<keyword evidence="7" id="KW-1185">Reference proteome</keyword>
<comment type="caution">
    <text evidence="6">The sequence shown here is derived from an EMBL/GenBank/DDBJ whole genome shotgun (WGS) entry which is preliminary data.</text>
</comment>
<reference evidence="6" key="1">
    <citation type="submission" date="2018-11" db="EMBL/GenBank/DDBJ databases">
        <authorList>
            <person name="Alioto T."/>
            <person name="Alioto T."/>
        </authorList>
    </citation>
    <scope>NUCLEOTIDE SEQUENCE</scope>
</reference>
<evidence type="ECO:0000256" key="2">
    <source>
        <dbReference type="ARBA" id="ARBA00023157"/>
    </source>
</evidence>
<accession>A0A8B6DLV4</accession>
<dbReference type="InterPro" id="IPR038178">
    <property type="entry name" value="Kringle_sf"/>
</dbReference>
<evidence type="ECO:0000313" key="6">
    <source>
        <dbReference type="EMBL" id="VDI21200.1"/>
    </source>
</evidence>
<dbReference type="InterPro" id="IPR000001">
    <property type="entry name" value="Kringle"/>
</dbReference>
<keyword evidence="4" id="KW-0732">Signal</keyword>
<evidence type="ECO:0000259" key="5">
    <source>
        <dbReference type="PROSITE" id="PS50070"/>
    </source>
</evidence>
<dbReference type="SMART" id="SM00130">
    <property type="entry name" value="KR"/>
    <property type="match status" value="1"/>
</dbReference>
<gene>
    <name evidence="6" type="ORF">MGAL_10B032054</name>
</gene>
<dbReference type="AlphaFoldDB" id="A0A8B6DLV4"/>
<proteinExistence type="predicted"/>
<feature type="chain" id="PRO_5032700338" description="Kringle domain-containing protein" evidence="4">
    <location>
        <begin position="22"/>
        <end position="165"/>
    </location>
</feature>
<dbReference type="InterPro" id="IPR050759">
    <property type="entry name" value="Serine_protease_kringle"/>
</dbReference>
<comment type="caution">
    <text evidence="3">Lacks conserved residue(s) required for the propagation of feature annotation.</text>
</comment>
<keyword evidence="1 3" id="KW-0420">Kringle</keyword>
<evidence type="ECO:0000256" key="4">
    <source>
        <dbReference type="SAM" id="SignalP"/>
    </source>
</evidence>
<protein>
    <recommendedName>
        <fullName evidence="5">Kringle domain-containing protein</fullName>
    </recommendedName>
</protein>
<dbReference type="OrthoDB" id="6107626at2759"/>
<dbReference type="Proteomes" id="UP000596742">
    <property type="component" value="Unassembled WGS sequence"/>
</dbReference>
<feature type="signal peptide" evidence="4">
    <location>
        <begin position="1"/>
        <end position="21"/>
    </location>
</feature>